<dbReference type="RefSeq" id="WP_181901115.1">
    <property type="nucleotide sequence ID" value="NZ_LR994544.1"/>
</dbReference>
<dbReference type="AlphaFoldDB" id="A0AA46H9U0"/>
<proteinExistence type="predicted"/>
<evidence type="ECO:0000313" key="2">
    <source>
        <dbReference type="Proteomes" id="UP000254168"/>
    </source>
</evidence>
<sequence length="55" mass="5959">MSSGIASDNGRTYDADVGRCLETEGLRLSSLLAEVSVTLSRWVLLARSSRYARPA</sequence>
<comment type="caution">
    <text evidence="1">The sequence shown here is derived from an EMBL/GenBank/DDBJ whole genome shotgun (WGS) entry which is preliminary data.</text>
</comment>
<evidence type="ECO:0000313" key="1">
    <source>
        <dbReference type="EMBL" id="SUZ27524.1"/>
    </source>
</evidence>
<dbReference type="EMBL" id="UIHB01000001">
    <property type="protein sequence ID" value="SUZ27524.1"/>
    <property type="molecule type" value="Genomic_DNA"/>
</dbReference>
<keyword evidence="2" id="KW-1185">Reference proteome</keyword>
<protein>
    <submittedName>
        <fullName evidence="1">Uncharacterized protein</fullName>
    </submittedName>
</protein>
<organism evidence="1 2">
    <name type="scientific">Xanthomonas euroxanthea</name>
    <dbReference type="NCBI Taxonomy" id="2259622"/>
    <lineage>
        <taxon>Bacteria</taxon>
        <taxon>Pseudomonadati</taxon>
        <taxon>Pseudomonadota</taxon>
        <taxon>Gammaproteobacteria</taxon>
        <taxon>Lysobacterales</taxon>
        <taxon>Lysobacteraceae</taxon>
        <taxon>Xanthomonas</taxon>
    </lineage>
</organism>
<gene>
    <name evidence="1" type="ORF">CPBF424_13100</name>
</gene>
<accession>A0AA46H9U0</accession>
<dbReference type="Proteomes" id="UP000254168">
    <property type="component" value="Unassembled WGS sequence"/>
</dbReference>
<name>A0AA46H9U0_9XANT</name>
<reference evidence="1 2" key="1">
    <citation type="submission" date="2018-06" db="EMBL/GenBank/DDBJ databases">
        <authorList>
            <person name="Pothier F. J."/>
        </authorList>
    </citation>
    <scope>NUCLEOTIDE SEQUENCE [LARGE SCALE GENOMIC DNA]</scope>
    <source>
        <strain evidence="1 2">CPBF 424</strain>
    </source>
</reference>